<dbReference type="PANTHER" id="PTHR32419">
    <property type="entry name" value="GLUTATHIONYL-HYDROQUINONE REDUCTASE"/>
    <property type="match status" value="1"/>
</dbReference>
<dbReference type="InterPro" id="IPR036249">
    <property type="entry name" value="Thioredoxin-like_sf"/>
</dbReference>
<comment type="caution">
    <text evidence="3">The sequence shown here is derived from an EMBL/GenBank/DDBJ whole genome shotgun (WGS) entry which is preliminary data.</text>
</comment>
<dbReference type="Gene3D" id="3.40.30.10">
    <property type="entry name" value="Glutaredoxin"/>
    <property type="match status" value="1"/>
</dbReference>
<dbReference type="PANTHER" id="PTHR32419:SF6">
    <property type="entry name" value="GLUTATHIONE S-TRANSFERASE OMEGA-LIKE 1-RELATED"/>
    <property type="match status" value="1"/>
</dbReference>
<reference evidence="3 4" key="1">
    <citation type="journal article" date="2019" name="Int. J. Syst. Evol. Microbiol.">
        <title>The Global Catalogue of Microorganisms (GCM) 10K type strain sequencing project: providing services to taxonomists for standard genome sequencing and annotation.</title>
        <authorList>
            <consortium name="The Broad Institute Genomics Platform"/>
            <consortium name="The Broad Institute Genome Sequencing Center for Infectious Disease"/>
            <person name="Wu L."/>
            <person name="Ma J."/>
        </authorList>
    </citation>
    <scope>NUCLEOTIDE SEQUENCE [LARGE SCALE GENOMIC DNA]</scope>
    <source>
        <strain evidence="3 4">JCM 10303</strain>
    </source>
</reference>
<dbReference type="InterPro" id="IPR004045">
    <property type="entry name" value="Glutathione_S-Trfase_N"/>
</dbReference>
<keyword evidence="4" id="KW-1185">Reference proteome</keyword>
<evidence type="ECO:0000259" key="2">
    <source>
        <dbReference type="PROSITE" id="PS50405"/>
    </source>
</evidence>
<dbReference type="InterPro" id="IPR010987">
    <property type="entry name" value="Glutathione-S-Trfase_C-like"/>
</dbReference>
<protein>
    <submittedName>
        <fullName evidence="3">Glutathione S-transferase C-terminal domain-containing protein</fullName>
    </submittedName>
</protein>
<dbReference type="InterPro" id="IPR016639">
    <property type="entry name" value="GST_Omega/GSH"/>
</dbReference>
<dbReference type="Proteomes" id="UP001500729">
    <property type="component" value="Unassembled WGS sequence"/>
</dbReference>
<evidence type="ECO:0000313" key="3">
    <source>
        <dbReference type="EMBL" id="GAA0540279.1"/>
    </source>
</evidence>
<feature type="domain" description="GST C-terminal" evidence="2">
    <location>
        <begin position="221"/>
        <end position="347"/>
    </location>
</feature>
<name>A0ABN1DCT8_SACER</name>
<dbReference type="Gene3D" id="1.20.1050.10">
    <property type="match status" value="1"/>
</dbReference>
<organism evidence="3 4">
    <name type="scientific">Saccharopolyspora erythraea</name>
    <name type="common">Streptomyces erythraeus</name>
    <dbReference type="NCBI Taxonomy" id="1836"/>
    <lineage>
        <taxon>Bacteria</taxon>
        <taxon>Bacillati</taxon>
        <taxon>Actinomycetota</taxon>
        <taxon>Actinomycetes</taxon>
        <taxon>Pseudonocardiales</taxon>
        <taxon>Pseudonocardiaceae</taxon>
        <taxon>Saccharopolyspora</taxon>
    </lineage>
</organism>
<dbReference type="SUPFAM" id="SSF52833">
    <property type="entry name" value="Thioredoxin-like"/>
    <property type="match status" value="1"/>
</dbReference>
<accession>A0ABN1DCT8</accession>
<evidence type="ECO:0000256" key="1">
    <source>
        <dbReference type="SAM" id="MobiDB-lite"/>
    </source>
</evidence>
<dbReference type="SUPFAM" id="SSF47616">
    <property type="entry name" value="GST C-terminal domain-like"/>
    <property type="match status" value="1"/>
</dbReference>
<dbReference type="PROSITE" id="PS50405">
    <property type="entry name" value="GST_CTER"/>
    <property type="match status" value="1"/>
</dbReference>
<dbReference type="Pfam" id="PF13410">
    <property type="entry name" value="GST_C_2"/>
    <property type="match status" value="1"/>
</dbReference>
<gene>
    <name evidence="3" type="ORF">GCM10009533_44210</name>
</gene>
<evidence type="ECO:0000313" key="4">
    <source>
        <dbReference type="Proteomes" id="UP001500729"/>
    </source>
</evidence>
<dbReference type="InterPro" id="IPR036282">
    <property type="entry name" value="Glutathione-S-Trfase_C_sf"/>
</dbReference>
<dbReference type="EMBL" id="BAAAGS010000031">
    <property type="protein sequence ID" value="GAA0540279.1"/>
    <property type="molecule type" value="Genomic_DNA"/>
</dbReference>
<feature type="region of interest" description="Disordered" evidence="1">
    <location>
        <begin position="1"/>
        <end position="57"/>
    </location>
</feature>
<dbReference type="Pfam" id="PF13409">
    <property type="entry name" value="GST_N_2"/>
    <property type="match status" value="1"/>
</dbReference>
<proteinExistence type="predicted"/>
<sequence length="377" mass="42757">MAAADDPLPPDVTTTWKAPRRFPRESRLPGTGTISARPPARRLPQEERMSSPTADPAYASPVDLEAYGYYGPGRLDTSSGWQRPLYAFQDRVSADGSSGYRAEPGRYHLYVAWVCPWAQRTAIVRALKGLRDVVSLSYVDDDRDGRGWAFRERRGADPVNGFTLLQQAYDATEPGFPGHLSVPVLWDRRTGRIVSNNFPDITIDLGTEFDEWGDPGVRLYPPEHRAEIDEINQYVYDNVNNAPYKAAAATTQEEYDQWRERMSGALRRLDERLAGRRHLVGDSVTEADVRLWPTLARFDRLYNPMSGMSERSLPDFANLWAYARDLYQRPAFRDSTDFDTFDVGKPAFVNAGIDRLEVAPVHADWEQPHGRERLSES</sequence>